<evidence type="ECO:0000313" key="1">
    <source>
        <dbReference type="EMBL" id="CDP37127.1"/>
    </source>
</evidence>
<dbReference type="EMBL" id="HG937694">
    <property type="protein sequence ID" value="CDP37127.1"/>
    <property type="molecule type" value="Genomic_DNA"/>
</dbReference>
<reference evidence="1" key="2">
    <citation type="submission" date="2014-06" db="EMBL/GenBank/DDBJ databases">
        <title>The complete genome of Blastobotrys (Arxula) adeninivorans LS3 - a yeast of biotechnological interest.</title>
        <authorList>
            <person name="Kunze G."/>
            <person name="Gaillardin C."/>
            <person name="Czernicka M."/>
            <person name="Durrens P."/>
            <person name="Martin T."/>
            <person name="Boer E."/>
            <person name="Gabaldon T."/>
            <person name="Cruz J."/>
            <person name="Talla E."/>
            <person name="Marck C."/>
            <person name="Goffeau A."/>
            <person name="Barbe V."/>
            <person name="Baret P."/>
            <person name="Baronian K."/>
            <person name="Beier S."/>
            <person name="Bleykasten C."/>
            <person name="Bode R."/>
            <person name="Casaregola S."/>
            <person name="Despons L."/>
            <person name="Fairhead C."/>
            <person name="Giersberg M."/>
            <person name="Gierski P."/>
            <person name="Hahnel U."/>
            <person name="Hartmann A."/>
            <person name="Jankowska D."/>
            <person name="Jubin C."/>
            <person name="Jung P."/>
            <person name="Lafontaine I."/>
            <person name="Leh-Louis V."/>
            <person name="Lemaire M."/>
            <person name="Marcet-Houben M."/>
            <person name="Mascher M."/>
            <person name="Morel G."/>
            <person name="Richard G.-F."/>
            <person name="Riechen J."/>
            <person name="Sacerdot C."/>
            <person name="Sarkar A."/>
            <person name="Savel G."/>
            <person name="Schacherer J."/>
            <person name="Sherman D."/>
            <person name="Straub M.-L."/>
            <person name="Stein N."/>
            <person name="Thierry A."/>
            <person name="Trautwein-Schult A."/>
            <person name="Westhof E."/>
            <person name="Worch S."/>
            <person name="Dujon B."/>
            <person name="Souciet J.-L."/>
            <person name="Wincker P."/>
            <person name="Scholz U."/>
            <person name="Neuveglise N."/>
        </authorList>
    </citation>
    <scope>NUCLEOTIDE SEQUENCE</scope>
    <source>
        <strain evidence="1">LS3</strain>
    </source>
</reference>
<protein>
    <submittedName>
        <fullName evidence="1">ARAD1D04378p</fullName>
    </submittedName>
</protein>
<dbReference type="AlphaFoldDB" id="A0A060TE20"/>
<gene>
    <name evidence="1" type="ORF">GNLVRS02_ARAD1D04378g</name>
</gene>
<organism evidence="1">
    <name type="scientific">Blastobotrys adeninivorans</name>
    <name type="common">Yeast</name>
    <name type="synonym">Arxula adeninivorans</name>
    <dbReference type="NCBI Taxonomy" id="409370"/>
    <lineage>
        <taxon>Eukaryota</taxon>
        <taxon>Fungi</taxon>
        <taxon>Dikarya</taxon>
        <taxon>Ascomycota</taxon>
        <taxon>Saccharomycotina</taxon>
        <taxon>Dipodascomycetes</taxon>
        <taxon>Dipodascales</taxon>
        <taxon>Trichomonascaceae</taxon>
        <taxon>Blastobotrys</taxon>
    </lineage>
</organism>
<reference evidence="1" key="1">
    <citation type="submission" date="2014-02" db="EMBL/GenBank/DDBJ databases">
        <authorList>
            <person name="Genoscope - CEA"/>
        </authorList>
    </citation>
    <scope>NUCLEOTIDE SEQUENCE</scope>
    <source>
        <strain evidence="1">LS3</strain>
    </source>
</reference>
<proteinExistence type="predicted"/>
<name>A0A060TE20_BLAAD</name>
<accession>A0A060TE20</accession>
<sequence length="147" mass="16220">MPCGRSHLVVPIVVLHINEHRCNSSEFNDKSARRSGGVVVYPKSAIRGSLLSELGDKVNRKLTPVPRPRRETASPPNSKASLVSACMAPVHTNGINHGGSSTSLIYVCLSGCWGHLIYCSWQSWEHKLVLCYSFAPFASNNFKNWIK</sequence>